<keyword evidence="3 5" id="KW-0533">Nickel</keyword>
<evidence type="ECO:0000256" key="1">
    <source>
        <dbReference type="ARBA" id="ARBA00004496"/>
    </source>
</evidence>
<dbReference type="InterPro" id="IPR004029">
    <property type="entry name" value="UreE_N"/>
</dbReference>
<dbReference type="EMBL" id="JACJFM010000026">
    <property type="protein sequence ID" value="MBB1488304.1"/>
    <property type="molecule type" value="Genomic_DNA"/>
</dbReference>
<comment type="subcellular location">
    <subcellularLocation>
        <location evidence="1 5">Cytoplasm</location>
    </subcellularLocation>
</comment>
<dbReference type="Gene3D" id="2.60.260.20">
    <property type="entry name" value="Urease metallochaperone UreE, N-terminal domain"/>
    <property type="match status" value="1"/>
</dbReference>
<dbReference type="RefSeq" id="WP_182810071.1">
    <property type="nucleotide sequence ID" value="NZ_JACJFM010000026.1"/>
</dbReference>
<keyword evidence="4 5" id="KW-0143">Chaperone</keyword>
<gene>
    <name evidence="5" type="primary">ureE</name>
    <name evidence="8" type="ORF">H4O21_17000</name>
</gene>
<dbReference type="AlphaFoldDB" id="A0A839IUJ9"/>
<dbReference type="GO" id="GO:0065003">
    <property type="term" value="P:protein-containing complex assembly"/>
    <property type="evidence" value="ECO:0007669"/>
    <property type="project" value="InterPro"/>
</dbReference>
<feature type="compositionally biased region" description="Basic residues" evidence="6">
    <location>
        <begin position="180"/>
        <end position="195"/>
    </location>
</feature>
<dbReference type="Proteomes" id="UP000565262">
    <property type="component" value="Unassembled WGS sequence"/>
</dbReference>
<dbReference type="Gene3D" id="3.30.70.790">
    <property type="entry name" value="UreE, C-terminal domain"/>
    <property type="match status" value="1"/>
</dbReference>
<comment type="similarity">
    <text evidence="5">Belongs to the UreE family.</text>
</comment>
<dbReference type="GO" id="GO:0016151">
    <property type="term" value="F:nickel cation binding"/>
    <property type="evidence" value="ECO:0007669"/>
    <property type="project" value="UniProtKB-UniRule"/>
</dbReference>
<evidence type="ECO:0000259" key="7">
    <source>
        <dbReference type="SMART" id="SM00988"/>
    </source>
</evidence>
<evidence type="ECO:0000256" key="3">
    <source>
        <dbReference type="ARBA" id="ARBA00022596"/>
    </source>
</evidence>
<evidence type="ECO:0000256" key="2">
    <source>
        <dbReference type="ARBA" id="ARBA00022490"/>
    </source>
</evidence>
<dbReference type="Pfam" id="PF02814">
    <property type="entry name" value="UreE_N"/>
    <property type="match status" value="1"/>
</dbReference>
<dbReference type="SMART" id="SM00988">
    <property type="entry name" value="UreE_N"/>
    <property type="match status" value="1"/>
</dbReference>
<keyword evidence="9" id="KW-1185">Reference proteome</keyword>
<proteinExistence type="inferred from homology"/>
<dbReference type="GO" id="GO:0006457">
    <property type="term" value="P:protein folding"/>
    <property type="evidence" value="ECO:0007669"/>
    <property type="project" value="InterPro"/>
</dbReference>
<evidence type="ECO:0000256" key="4">
    <source>
        <dbReference type="ARBA" id="ARBA00023186"/>
    </source>
</evidence>
<evidence type="ECO:0000313" key="9">
    <source>
        <dbReference type="Proteomes" id="UP000565262"/>
    </source>
</evidence>
<sequence length="195" mass="22335">MLEIYERLGTEKKGPIYATVTLNHEQRDRGRLRLTSTDGEEVRVFLERGTALQVGEYLKSHCGKIVKVEGAVEPVTEARCDDWHTFARACYHLGNRHVKLQVGERWLRITPDHVLEEMLELLELTVVHTDAVFVPENGAYFKGLGGHSLGHDHGHSHGHSHNHDHDHDHEHNHNHEHAHSHAKSHGNRHGHHHEH</sequence>
<dbReference type="SUPFAM" id="SSF69287">
    <property type="entry name" value="Urease metallochaperone UreE, N-terminal domain"/>
    <property type="match status" value="1"/>
</dbReference>
<protein>
    <recommendedName>
        <fullName evidence="5">Urease accessory protein UreE</fullName>
    </recommendedName>
</protein>
<evidence type="ECO:0000313" key="8">
    <source>
        <dbReference type="EMBL" id="MBB1488304.1"/>
    </source>
</evidence>
<dbReference type="Pfam" id="PF05194">
    <property type="entry name" value="UreE_C"/>
    <property type="match status" value="1"/>
</dbReference>
<keyword evidence="2 5" id="KW-0963">Cytoplasm</keyword>
<feature type="compositionally biased region" description="Basic and acidic residues" evidence="6">
    <location>
        <begin position="150"/>
        <end position="179"/>
    </location>
</feature>
<dbReference type="InterPro" id="IPR012406">
    <property type="entry name" value="UreE"/>
</dbReference>
<organism evidence="8 9">
    <name type="scientific">Oceanospirillum sediminis</name>
    <dbReference type="NCBI Taxonomy" id="2760088"/>
    <lineage>
        <taxon>Bacteria</taxon>
        <taxon>Pseudomonadati</taxon>
        <taxon>Pseudomonadota</taxon>
        <taxon>Gammaproteobacteria</taxon>
        <taxon>Oceanospirillales</taxon>
        <taxon>Oceanospirillaceae</taxon>
        <taxon>Oceanospirillum</taxon>
    </lineage>
</organism>
<dbReference type="GO" id="GO:0051082">
    <property type="term" value="F:unfolded protein binding"/>
    <property type="evidence" value="ECO:0007669"/>
    <property type="project" value="UniProtKB-UniRule"/>
</dbReference>
<dbReference type="GO" id="GO:0005737">
    <property type="term" value="C:cytoplasm"/>
    <property type="evidence" value="ECO:0007669"/>
    <property type="project" value="UniProtKB-SubCell"/>
</dbReference>
<dbReference type="GO" id="GO:0019627">
    <property type="term" value="P:urea metabolic process"/>
    <property type="evidence" value="ECO:0007669"/>
    <property type="project" value="InterPro"/>
</dbReference>
<dbReference type="InterPro" id="IPR036118">
    <property type="entry name" value="UreE_N_sf"/>
</dbReference>
<reference evidence="8 9" key="1">
    <citation type="submission" date="2020-08" db="EMBL/GenBank/DDBJ databases">
        <title>Oceanospirillum sp. nov. isolated from marine sediment.</title>
        <authorList>
            <person name="Ji X."/>
        </authorList>
    </citation>
    <scope>NUCLEOTIDE SEQUENCE [LARGE SCALE GENOMIC DNA]</scope>
    <source>
        <strain evidence="8 9">D5</strain>
    </source>
</reference>
<dbReference type="InterPro" id="IPR007864">
    <property type="entry name" value="UreE_C_dom"/>
</dbReference>
<name>A0A839IUJ9_9GAMM</name>
<dbReference type="HAMAP" id="MF_00822">
    <property type="entry name" value="UreE"/>
    <property type="match status" value="1"/>
</dbReference>
<evidence type="ECO:0000256" key="6">
    <source>
        <dbReference type="SAM" id="MobiDB-lite"/>
    </source>
</evidence>
<dbReference type="SUPFAM" id="SSF69737">
    <property type="entry name" value="Urease metallochaperone UreE, C-terminal domain"/>
    <property type="match status" value="1"/>
</dbReference>
<accession>A0A839IUJ9</accession>
<feature type="domain" description="UreE urease accessory N-terminal" evidence="7">
    <location>
        <begin position="1"/>
        <end position="66"/>
    </location>
</feature>
<evidence type="ECO:0000256" key="5">
    <source>
        <dbReference type="HAMAP-Rule" id="MF_00822"/>
    </source>
</evidence>
<comment type="function">
    <text evidence="5">Involved in urease metallocenter assembly. Binds nickel. Probably functions as a nickel donor during metallocenter assembly.</text>
</comment>
<comment type="caution">
    <text evidence="8">The sequence shown here is derived from an EMBL/GenBank/DDBJ whole genome shotgun (WGS) entry which is preliminary data.</text>
</comment>
<feature type="region of interest" description="Disordered" evidence="6">
    <location>
        <begin position="150"/>
        <end position="195"/>
    </location>
</feature>